<dbReference type="OrthoDB" id="416437at2759"/>
<dbReference type="SUPFAM" id="SSF52540">
    <property type="entry name" value="P-loop containing nucleoside triphosphate hydrolases"/>
    <property type="match status" value="1"/>
</dbReference>
<gene>
    <name evidence="2" type="ORF">Pmar_PMAR027493</name>
</gene>
<dbReference type="InParanoid" id="C5L7V6"/>
<dbReference type="AlphaFoldDB" id="C5L7V6"/>
<dbReference type="InterPro" id="IPR027417">
    <property type="entry name" value="P-loop_NTPase"/>
</dbReference>
<sequence>MQSGTKLSESAKALAVAIRDVEGEHEEEWTAVTISRGTANRINKQHIGAIPGTPVTFNAGISDHRPPAEDEDIGVIGIPLVVKLKLGCRIVFTKNCRGAYCNGDLGLVTEMLNVEGVKQVDYGAFDEACELSRVPVIRVKLDRTGQEITVEPVTQTVTNYDAVIIGFAFCSAAFCSEPSAPSCTNLPVELGAALTCHKLLGSTLKYIVIDLSKDDEYKSPHTVHIDIERRLREPWLFGVLYTMFTRIGSSNQVYTKWVGTERLTKKLVFSPSAKKFDEFCREHDRLKVLHDRQVSSCSSRPSSPSRIQEGSSSGNAGSGQTPTSSAVYEVSAADVKKMLDGYEARATERVCDELINIVVNAVQTSLLGRTLGSGDSGEQRRIQDAHVNTFIEMSKTNPSGFREIMKMNPSESVDHIRRMRVHGQADAYQQDPERAASDVSVTNLHAPPSTHIDIERPLLSHTEAHDGEELSPEPAPSVLCTD</sequence>
<feature type="compositionally biased region" description="Polar residues" evidence="1">
    <location>
        <begin position="308"/>
        <end position="325"/>
    </location>
</feature>
<evidence type="ECO:0000313" key="2">
    <source>
        <dbReference type="EMBL" id="EER07187.1"/>
    </source>
</evidence>
<dbReference type="Proteomes" id="UP000007800">
    <property type="component" value="Unassembled WGS sequence"/>
</dbReference>
<dbReference type="GeneID" id="9059860"/>
<dbReference type="EMBL" id="GG679938">
    <property type="protein sequence ID" value="EER07187.1"/>
    <property type="molecule type" value="Genomic_DNA"/>
</dbReference>
<keyword evidence="3" id="KW-1185">Reference proteome</keyword>
<proteinExistence type="predicted"/>
<name>C5L7V6_PERM5</name>
<evidence type="ECO:0000313" key="3">
    <source>
        <dbReference type="Proteomes" id="UP000007800"/>
    </source>
</evidence>
<feature type="non-terminal residue" evidence="2">
    <location>
        <position position="482"/>
    </location>
</feature>
<protein>
    <submittedName>
        <fullName evidence="2">Uncharacterized protein</fullName>
    </submittedName>
</protein>
<reference evidence="2 3" key="1">
    <citation type="submission" date="2008-07" db="EMBL/GenBank/DDBJ databases">
        <authorList>
            <person name="El-Sayed N."/>
            <person name="Caler E."/>
            <person name="Inman J."/>
            <person name="Amedeo P."/>
            <person name="Hass B."/>
            <person name="Wortman J."/>
        </authorList>
    </citation>
    <scope>NUCLEOTIDE SEQUENCE [LARGE SCALE GENOMIC DNA]</scope>
    <source>
        <strain evidence="3">ATCC 50983 / TXsc</strain>
    </source>
</reference>
<feature type="compositionally biased region" description="Low complexity" evidence="1">
    <location>
        <begin position="295"/>
        <end position="306"/>
    </location>
</feature>
<accession>C5L7V6</accession>
<dbReference type="RefSeq" id="XP_002775371.1">
    <property type="nucleotide sequence ID" value="XM_002775325.1"/>
</dbReference>
<evidence type="ECO:0000256" key="1">
    <source>
        <dbReference type="SAM" id="MobiDB-lite"/>
    </source>
</evidence>
<organism evidence="3">
    <name type="scientific">Perkinsus marinus (strain ATCC 50983 / TXsc)</name>
    <dbReference type="NCBI Taxonomy" id="423536"/>
    <lineage>
        <taxon>Eukaryota</taxon>
        <taxon>Sar</taxon>
        <taxon>Alveolata</taxon>
        <taxon>Perkinsozoa</taxon>
        <taxon>Perkinsea</taxon>
        <taxon>Perkinsida</taxon>
        <taxon>Perkinsidae</taxon>
        <taxon>Perkinsus</taxon>
    </lineage>
</organism>
<feature type="region of interest" description="Disordered" evidence="1">
    <location>
        <begin position="292"/>
        <end position="325"/>
    </location>
</feature>